<evidence type="ECO:0000313" key="2">
    <source>
        <dbReference type="EMBL" id="SDL55585.1"/>
    </source>
</evidence>
<organism evidence="2 3">
    <name type="scientific">Romboutsia lituseburensis DSM 797</name>
    <dbReference type="NCBI Taxonomy" id="1121325"/>
    <lineage>
        <taxon>Bacteria</taxon>
        <taxon>Bacillati</taxon>
        <taxon>Bacillota</taxon>
        <taxon>Clostridia</taxon>
        <taxon>Peptostreptococcales</taxon>
        <taxon>Peptostreptococcaceae</taxon>
        <taxon>Romboutsia</taxon>
    </lineage>
</organism>
<dbReference type="AlphaFoldDB" id="A0A1G9L1W5"/>
<dbReference type="EMBL" id="FNGW01000002">
    <property type="protein sequence ID" value="SDL55585.1"/>
    <property type="molecule type" value="Genomic_DNA"/>
</dbReference>
<dbReference type="STRING" id="1121325.SAMN04515677_102338"/>
<keyword evidence="3" id="KW-1185">Reference proteome</keyword>
<reference evidence="2 3" key="1">
    <citation type="submission" date="2016-10" db="EMBL/GenBank/DDBJ databases">
        <authorList>
            <person name="de Groot N.N."/>
        </authorList>
    </citation>
    <scope>NUCLEOTIDE SEQUENCE [LARGE SCALE GENOMIC DNA]</scope>
    <source>
        <strain evidence="2 3">DSM 797</strain>
    </source>
</reference>
<gene>
    <name evidence="2" type="ORF">SAMN04515677_102338</name>
</gene>
<dbReference type="RefSeq" id="WP_092724374.1">
    <property type="nucleotide sequence ID" value="NZ_FNGW01000002.1"/>
</dbReference>
<accession>A0A1G9L1W5</accession>
<feature type="compositionally biased region" description="Basic and acidic residues" evidence="1">
    <location>
        <begin position="64"/>
        <end position="93"/>
    </location>
</feature>
<sequence>MKGNERLKKFIELQEKEMEFEHISKELGIMPKTLRAFLNKSGYKLENRKYKLKEENKASQIAFKEIKKEESKKKKSDTVIKKNRSSKRDEEKKTNKKNTLAKTTEKSNENKKTNIKPRKDRKINITTEDLDKLCEVYDWYLQVKDYRSLQPKKTVSKKDINIEKKELKELKSTSIRVEKSIWEEFERLCSNSQFTKQEIITQALTDFMKEYKHLL</sequence>
<feature type="compositionally biased region" description="Basic and acidic residues" evidence="1">
    <location>
        <begin position="103"/>
        <end position="112"/>
    </location>
</feature>
<protein>
    <submittedName>
        <fullName evidence="2">Uncharacterized protein</fullName>
    </submittedName>
</protein>
<feature type="region of interest" description="Disordered" evidence="1">
    <location>
        <begin position="63"/>
        <end position="117"/>
    </location>
</feature>
<evidence type="ECO:0000313" key="3">
    <source>
        <dbReference type="Proteomes" id="UP000199068"/>
    </source>
</evidence>
<evidence type="ECO:0000256" key="1">
    <source>
        <dbReference type="SAM" id="MobiDB-lite"/>
    </source>
</evidence>
<name>A0A1G9L1W5_9FIRM</name>
<proteinExistence type="predicted"/>
<dbReference type="Proteomes" id="UP000199068">
    <property type="component" value="Unassembled WGS sequence"/>
</dbReference>